<feature type="transmembrane region" description="Helical" evidence="9">
    <location>
        <begin position="300"/>
        <end position="321"/>
    </location>
</feature>
<organism evidence="10 11">
    <name type="scientific">Paraphoma chrysanthemicola</name>
    <dbReference type="NCBI Taxonomy" id="798071"/>
    <lineage>
        <taxon>Eukaryota</taxon>
        <taxon>Fungi</taxon>
        <taxon>Dikarya</taxon>
        <taxon>Ascomycota</taxon>
        <taxon>Pezizomycotina</taxon>
        <taxon>Dothideomycetes</taxon>
        <taxon>Pleosporomycetidae</taxon>
        <taxon>Pleosporales</taxon>
        <taxon>Pleosporineae</taxon>
        <taxon>Phaeosphaeriaceae</taxon>
        <taxon>Paraphoma</taxon>
    </lineage>
</organism>
<dbReference type="Proteomes" id="UP000813461">
    <property type="component" value="Unassembled WGS sequence"/>
</dbReference>
<dbReference type="FunFam" id="1.20.1250.20:FF:000197">
    <property type="entry name" value="Siderophore iron transporter 1"/>
    <property type="match status" value="1"/>
</dbReference>
<feature type="transmembrane region" description="Helical" evidence="9">
    <location>
        <begin position="402"/>
        <end position="419"/>
    </location>
</feature>
<keyword evidence="6" id="KW-0406">Ion transport</keyword>
<evidence type="ECO:0000256" key="3">
    <source>
        <dbReference type="ARBA" id="ARBA00022448"/>
    </source>
</evidence>
<comment type="caution">
    <text evidence="10">The sequence shown here is derived from an EMBL/GenBank/DDBJ whole genome shotgun (WGS) entry which is preliminary data.</text>
</comment>
<feature type="transmembrane region" description="Helical" evidence="9">
    <location>
        <begin position="208"/>
        <end position="232"/>
    </location>
</feature>
<dbReference type="GO" id="GO:0005886">
    <property type="term" value="C:plasma membrane"/>
    <property type="evidence" value="ECO:0007669"/>
    <property type="project" value="TreeGrafter"/>
</dbReference>
<feature type="transmembrane region" description="Helical" evidence="9">
    <location>
        <begin position="122"/>
        <end position="139"/>
    </location>
</feature>
<keyword evidence="11" id="KW-1185">Reference proteome</keyword>
<keyword evidence="7 9" id="KW-0472">Membrane</keyword>
<feature type="transmembrane region" description="Helical" evidence="9">
    <location>
        <begin position="546"/>
        <end position="565"/>
    </location>
</feature>
<evidence type="ECO:0000256" key="9">
    <source>
        <dbReference type="SAM" id="Phobius"/>
    </source>
</evidence>
<evidence type="ECO:0000256" key="6">
    <source>
        <dbReference type="ARBA" id="ARBA00023065"/>
    </source>
</evidence>
<feature type="region of interest" description="Disordered" evidence="8">
    <location>
        <begin position="1"/>
        <end position="29"/>
    </location>
</feature>
<feature type="transmembrane region" description="Helical" evidence="9">
    <location>
        <begin position="258"/>
        <end position="288"/>
    </location>
</feature>
<dbReference type="InterPro" id="IPR036259">
    <property type="entry name" value="MFS_trans_sf"/>
</dbReference>
<dbReference type="AlphaFoldDB" id="A0A8K0W4J0"/>
<feature type="transmembrane region" description="Helical" evidence="9">
    <location>
        <begin position="377"/>
        <end position="395"/>
    </location>
</feature>
<dbReference type="PANTHER" id="PTHR23501:SF92">
    <property type="entry name" value="GLUTATHIONE EXCHANGER 1-RELATED"/>
    <property type="match status" value="1"/>
</dbReference>
<dbReference type="Gene3D" id="1.20.1250.20">
    <property type="entry name" value="MFS general substrate transporter like domains"/>
    <property type="match status" value="2"/>
</dbReference>
<evidence type="ECO:0000313" key="11">
    <source>
        <dbReference type="Proteomes" id="UP000813461"/>
    </source>
</evidence>
<feature type="transmembrane region" description="Helical" evidence="9">
    <location>
        <begin position="151"/>
        <end position="171"/>
    </location>
</feature>
<keyword evidence="5 9" id="KW-1133">Transmembrane helix</keyword>
<evidence type="ECO:0000256" key="7">
    <source>
        <dbReference type="ARBA" id="ARBA00023136"/>
    </source>
</evidence>
<evidence type="ECO:0000256" key="5">
    <source>
        <dbReference type="ARBA" id="ARBA00022989"/>
    </source>
</evidence>
<sequence>MGATNEEIISRTQSRADTDTESTTSSADVDLIGQGGLGARRAQLVAGQITTGEKRAIFTSIFFLGTAYGLESMLRMVYQPYATSGFANHSTLATVNVLRSVVAAAAYPAAARLSDIFGRLEMVLMSITLYILGTIVDATCHNVEGFSAGAVIYQIGYTTLILLVEVIIADITPLKSRLLYSYIPTLPFLLNTWISGEVSKSVLGRTTWRWAIGMWGIILAVAAAPLVLTLWLPYRRIRKHVSLTAHDSPLQKLGPRRFAVALFWQLDVVGLGLLVVIFAGILAPFTVAGRAPEQWKEAKIVAPLAFGLLGIPVWLLWEYWAKSPLLPFKLLTDRAVWGALGIAWMLQFCWTLQGNFLYTVLIVAFDESVASATRIASLYSFCSVLTGVVVGLIVVRVRYLKPFIVSGALLFLAAFGVLFRYRGGSDTSSHAGIIGAQVFLGFAGGFVPFPTQTAIQAATKPDNVAVITGLYLATFNIGSAFGNAVSGAIWTQKLIPSLLKYLPEPYNTESTAKSIFATPFEYAAKYPIGTPVRNAIVLSYRDAQKALTGTGLGLCVLLITFSLCIRNEKMSDDQSLPWAESYGEKTWSERLKGWKPSMLWK</sequence>
<dbReference type="Pfam" id="PF07690">
    <property type="entry name" value="MFS_1"/>
    <property type="match status" value="1"/>
</dbReference>
<comment type="similarity">
    <text evidence="2">Belongs to the major facilitator superfamily.</text>
</comment>
<dbReference type="GO" id="GO:0015343">
    <property type="term" value="F:siderophore-iron transmembrane transporter activity"/>
    <property type="evidence" value="ECO:0007669"/>
    <property type="project" value="TreeGrafter"/>
</dbReference>
<reference evidence="10" key="1">
    <citation type="journal article" date="2021" name="Nat. Commun.">
        <title>Genetic determinants of endophytism in the Arabidopsis root mycobiome.</title>
        <authorList>
            <person name="Mesny F."/>
            <person name="Miyauchi S."/>
            <person name="Thiergart T."/>
            <person name="Pickel B."/>
            <person name="Atanasova L."/>
            <person name="Karlsson M."/>
            <person name="Huettel B."/>
            <person name="Barry K.W."/>
            <person name="Haridas S."/>
            <person name="Chen C."/>
            <person name="Bauer D."/>
            <person name="Andreopoulos W."/>
            <person name="Pangilinan J."/>
            <person name="LaButti K."/>
            <person name="Riley R."/>
            <person name="Lipzen A."/>
            <person name="Clum A."/>
            <person name="Drula E."/>
            <person name="Henrissat B."/>
            <person name="Kohler A."/>
            <person name="Grigoriev I.V."/>
            <person name="Martin F.M."/>
            <person name="Hacquard S."/>
        </authorList>
    </citation>
    <scope>NUCLEOTIDE SEQUENCE</scope>
    <source>
        <strain evidence="10">MPI-SDFR-AT-0120</strain>
    </source>
</reference>
<feature type="transmembrane region" description="Helical" evidence="9">
    <location>
        <begin position="470"/>
        <end position="490"/>
    </location>
</feature>
<dbReference type="EMBL" id="JAGMVJ010000001">
    <property type="protein sequence ID" value="KAH7094943.1"/>
    <property type="molecule type" value="Genomic_DNA"/>
</dbReference>
<evidence type="ECO:0000256" key="4">
    <source>
        <dbReference type="ARBA" id="ARBA00022692"/>
    </source>
</evidence>
<keyword evidence="3" id="KW-0813">Transport</keyword>
<name>A0A8K0W4J0_9PLEO</name>
<keyword evidence="4 9" id="KW-0812">Transmembrane</keyword>
<feature type="transmembrane region" description="Helical" evidence="9">
    <location>
        <begin position="431"/>
        <end position="449"/>
    </location>
</feature>
<comment type="subcellular location">
    <subcellularLocation>
        <location evidence="1">Endomembrane system</location>
        <topology evidence="1">Multi-pass membrane protein</topology>
    </subcellularLocation>
</comment>
<feature type="transmembrane region" description="Helical" evidence="9">
    <location>
        <begin position="342"/>
        <end position="365"/>
    </location>
</feature>
<dbReference type="GO" id="GO:0005768">
    <property type="term" value="C:endosome"/>
    <property type="evidence" value="ECO:0007669"/>
    <property type="project" value="TreeGrafter"/>
</dbReference>
<evidence type="ECO:0000313" key="10">
    <source>
        <dbReference type="EMBL" id="KAH7094943.1"/>
    </source>
</evidence>
<proteinExistence type="inferred from homology"/>
<evidence type="ECO:0000256" key="2">
    <source>
        <dbReference type="ARBA" id="ARBA00008335"/>
    </source>
</evidence>
<dbReference type="PANTHER" id="PTHR23501">
    <property type="entry name" value="MAJOR FACILITATOR SUPERFAMILY"/>
    <property type="match status" value="1"/>
</dbReference>
<protein>
    <submittedName>
        <fullName evidence="10">Major facilitator superfamily domain-containing protein</fullName>
    </submittedName>
</protein>
<feature type="transmembrane region" description="Helical" evidence="9">
    <location>
        <begin position="178"/>
        <end position="196"/>
    </location>
</feature>
<gene>
    <name evidence="10" type="ORF">FB567DRAFT_556333</name>
</gene>
<evidence type="ECO:0000256" key="1">
    <source>
        <dbReference type="ARBA" id="ARBA00004127"/>
    </source>
</evidence>
<dbReference type="GO" id="GO:0005774">
    <property type="term" value="C:vacuolar membrane"/>
    <property type="evidence" value="ECO:0007669"/>
    <property type="project" value="TreeGrafter"/>
</dbReference>
<accession>A0A8K0W4J0</accession>
<dbReference type="SUPFAM" id="SSF103473">
    <property type="entry name" value="MFS general substrate transporter"/>
    <property type="match status" value="1"/>
</dbReference>
<dbReference type="InterPro" id="IPR011701">
    <property type="entry name" value="MFS"/>
</dbReference>
<evidence type="ECO:0000256" key="8">
    <source>
        <dbReference type="SAM" id="MobiDB-lite"/>
    </source>
</evidence>
<dbReference type="OrthoDB" id="2241241at2759"/>